<gene>
    <name evidence="4" type="ORF">SAMN04488113_1645</name>
</gene>
<proteinExistence type="predicted"/>
<name>A0A1H6VPC5_9LACT</name>
<keyword evidence="5" id="KW-1185">Reference proteome</keyword>
<keyword evidence="1" id="KW-0378">Hydrolase</keyword>
<dbReference type="OrthoDB" id="2328774at2"/>
<evidence type="ECO:0000256" key="1">
    <source>
        <dbReference type="ARBA" id="ARBA00022801"/>
    </source>
</evidence>
<keyword evidence="3" id="KW-0812">Transmembrane</keyword>
<organism evidence="4 5">
    <name type="scientific">Alkalibacterium gilvum</name>
    <dbReference type="NCBI Taxonomy" id="1130080"/>
    <lineage>
        <taxon>Bacteria</taxon>
        <taxon>Bacillati</taxon>
        <taxon>Bacillota</taxon>
        <taxon>Bacilli</taxon>
        <taxon>Lactobacillales</taxon>
        <taxon>Carnobacteriaceae</taxon>
        <taxon>Alkalibacterium</taxon>
    </lineage>
</organism>
<dbReference type="InterPro" id="IPR023365">
    <property type="entry name" value="Sortase_dom-sf"/>
</dbReference>
<dbReference type="Pfam" id="PF04203">
    <property type="entry name" value="Sortase"/>
    <property type="match status" value="1"/>
</dbReference>
<protein>
    <submittedName>
        <fullName evidence="4">Sortase A</fullName>
    </submittedName>
</protein>
<dbReference type="InterPro" id="IPR005754">
    <property type="entry name" value="Sortase"/>
</dbReference>
<evidence type="ECO:0000256" key="2">
    <source>
        <dbReference type="PIRSR" id="PIRSR605754-1"/>
    </source>
</evidence>
<feature type="transmembrane region" description="Helical" evidence="3">
    <location>
        <begin position="12"/>
        <end position="30"/>
    </location>
</feature>
<evidence type="ECO:0000256" key="3">
    <source>
        <dbReference type="SAM" id="Phobius"/>
    </source>
</evidence>
<dbReference type="GO" id="GO:0016787">
    <property type="term" value="F:hydrolase activity"/>
    <property type="evidence" value="ECO:0007669"/>
    <property type="project" value="UniProtKB-KW"/>
</dbReference>
<feature type="active site" description="Proton donor/acceptor" evidence="2">
    <location>
        <position position="123"/>
    </location>
</feature>
<dbReference type="STRING" id="1130080.SAMN04488113_1645"/>
<dbReference type="SUPFAM" id="SSF63817">
    <property type="entry name" value="Sortase"/>
    <property type="match status" value="1"/>
</dbReference>
<dbReference type="Proteomes" id="UP000198564">
    <property type="component" value="Unassembled WGS sequence"/>
</dbReference>
<keyword evidence="3" id="KW-1133">Transmembrane helix</keyword>
<dbReference type="AlphaFoldDB" id="A0A1H6VPC5"/>
<evidence type="ECO:0000313" key="5">
    <source>
        <dbReference type="Proteomes" id="UP000198564"/>
    </source>
</evidence>
<sequence length="200" mass="23257">MKNKKNINLCKVLSGIFLFLSLLLIINNYYEDYKARNMSNEIIDEIEKELSMISLKDIEDKDLTGIAMPKMRIGDYDYIGEISIEKLGIQLPVMDDWDYEKLKIAPTRYSGSVYDKNLVIAAHNYRSHFGGIHRLNIGDYAKFIDVEGHLSEFEVVNIEVLDPTHVEKFIYSEKNDWHLTLFTCTLGGTERTTVRFKQIY</sequence>
<accession>A0A1H6VPC5</accession>
<dbReference type="RefSeq" id="WP_091636761.1">
    <property type="nucleotide sequence ID" value="NZ_FNYW01000064.1"/>
</dbReference>
<keyword evidence="3" id="KW-0472">Membrane</keyword>
<dbReference type="CDD" id="cd00004">
    <property type="entry name" value="Sortase"/>
    <property type="match status" value="1"/>
</dbReference>
<dbReference type="EMBL" id="FNYW01000064">
    <property type="protein sequence ID" value="SEJ06493.1"/>
    <property type="molecule type" value="Genomic_DNA"/>
</dbReference>
<evidence type="ECO:0000313" key="4">
    <source>
        <dbReference type="EMBL" id="SEJ06493.1"/>
    </source>
</evidence>
<reference evidence="5" key="1">
    <citation type="submission" date="2016-10" db="EMBL/GenBank/DDBJ databases">
        <authorList>
            <person name="Varghese N."/>
            <person name="Submissions S."/>
        </authorList>
    </citation>
    <scope>NUCLEOTIDE SEQUENCE [LARGE SCALE GENOMIC DNA]</scope>
    <source>
        <strain evidence="5">DSM 25751</strain>
    </source>
</reference>
<dbReference type="Gene3D" id="2.40.260.10">
    <property type="entry name" value="Sortase"/>
    <property type="match status" value="1"/>
</dbReference>
<feature type="active site" description="Acyl-thioester intermediate" evidence="2">
    <location>
        <position position="184"/>
    </location>
</feature>